<feature type="transmembrane region" description="Helical" evidence="1">
    <location>
        <begin position="265"/>
        <end position="285"/>
    </location>
</feature>
<keyword evidence="1" id="KW-1133">Transmembrane helix</keyword>
<proteinExistence type="predicted"/>
<dbReference type="Proteomes" id="UP000188879">
    <property type="component" value="Unassembled WGS sequence"/>
</dbReference>
<organism evidence="2 3">
    <name type="scientific">Teichococcus deserti</name>
    <dbReference type="NCBI Taxonomy" id="1817963"/>
    <lineage>
        <taxon>Bacteria</taxon>
        <taxon>Pseudomonadati</taxon>
        <taxon>Pseudomonadota</taxon>
        <taxon>Alphaproteobacteria</taxon>
        <taxon>Acetobacterales</taxon>
        <taxon>Roseomonadaceae</taxon>
        <taxon>Roseomonas</taxon>
    </lineage>
</organism>
<keyword evidence="3" id="KW-1185">Reference proteome</keyword>
<feature type="transmembrane region" description="Helical" evidence="1">
    <location>
        <begin position="21"/>
        <end position="45"/>
    </location>
</feature>
<dbReference type="AlphaFoldDB" id="A0A1V2H852"/>
<dbReference type="OrthoDB" id="6196188at2"/>
<accession>A0A1V2H852</accession>
<gene>
    <name evidence="2" type="ORF">BKE38_01230</name>
</gene>
<evidence type="ECO:0000256" key="1">
    <source>
        <dbReference type="SAM" id="Phobius"/>
    </source>
</evidence>
<feature type="transmembrane region" description="Helical" evidence="1">
    <location>
        <begin position="221"/>
        <end position="245"/>
    </location>
</feature>
<feature type="transmembrane region" description="Helical" evidence="1">
    <location>
        <begin position="292"/>
        <end position="313"/>
    </location>
</feature>
<keyword evidence="1" id="KW-0812">Transmembrane</keyword>
<name>A0A1V2H852_9PROT</name>
<feature type="transmembrane region" description="Helical" evidence="1">
    <location>
        <begin position="134"/>
        <end position="151"/>
    </location>
</feature>
<dbReference type="EMBL" id="MLCO01000008">
    <property type="protein sequence ID" value="ONG58932.1"/>
    <property type="molecule type" value="Genomic_DNA"/>
</dbReference>
<keyword evidence="1" id="KW-0472">Membrane</keyword>
<evidence type="ECO:0008006" key="4">
    <source>
        <dbReference type="Google" id="ProtNLM"/>
    </source>
</evidence>
<feature type="transmembrane region" description="Helical" evidence="1">
    <location>
        <begin position="102"/>
        <end position="122"/>
    </location>
</feature>
<comment type="caution">
    <text evidence="2">The sequence shown here is derived from an EMBL/GenBank/DDBJ whole genome shotgun (WGS) entry which is preliminary data.</text>
</comment>
<reference evidence="2 3" key="1">
    <citation type="submission" date="2016-10" db="EMBL/GenBank/DDBJ databases">
        <title>Draft Genome sequence of Roseomonas sp. strain M3.</title>
        <authorList>
            <person name="Subhash Y."/>
            <person name="Lee S."/>
        </authorList>
    </citation>
    <scope>NUCLEOTIDE SEQUENCE [LARGE SCALE GENOMIC DNA]</scope>
    <source>
        <strain evidence="2 3">M3</strain>
    </source>
</reference>
<dbReference type="RefSeq" id="WP_076955558.1">
    <property type="nucleotide sequence ID" value="NZ_MLCO01000008.1"/>
</dbReference>
<sequence length="525" mass="57285">MSFSFPEAPQSLAPGRPRLGAGLRSTAICVGIVAACLGMVLFALLRTPMKDDLAWLLWVAGQWLRGQELYIDLVEVNPPLIIWLSALPVMLADLTGLTSKQVALPMIAAAALGSAWTVAGLLRGTSPVFDHRPATFAAIASVLLVMPGVEFGQREHLMVIAVLPHLALLIRTLEGQKSSIGMSLGAGVLAGLGVALKPRYVICLAAVELAGWLHRGFRIRLAPLVAGLAGLLYLASIVWFVPAFIERAVPLALTLYGGTDTGPLQLARESWVLLLGLATCLVLTWRTDRGGAASGVMLVLTAFAAAATIAMFMDGKNWFYHRIPALMAVTFALVFWCADVALRRGPTLRFRWALVALAMLPLTLYVQQTSGRIYERLVLAVEPDQTTEVRLERLIRREKVRSYMAFSEWIGLGFPVVNNTNVTWASRFDSMWALRGEIWRARQDGGVAPDEWPIRHWVVQDFMEGCPDLVVVDRRGEAMNYPAILSQANAGFAAIWARYRQIAVVDGLQVYRRQGEGCGDSAGLG</sequence>
<feature type="transmembrane region" description="Helical" evidence="1">
    <location>
        <begin position="350"/>
        <end position="366"/>
    </location>
</feature>
<evidence type="ECO:0000313" key="2">
    <source>
        <dbReference type="EMBL" id="ONG58932.1"/>
    </source>
</evidence>
<protein>
    <recommendedName>
        <fullName evidence="4">Glycosyltransferase RgtA/B/C/D-like domain-containing protein</fullName>
    </recommendedName>
</protein>
<evidence type="ECO:0000313" key="3">
    <source>
        <dbReference type="Proteomes" id="UP000188879"/>
    </source>
</evidence>
<feature type="transmembrane region" description="Helical" evidence="1">
    <location>
        <begin position="319"/>
        <end position="338"/>
    </location>
</feature>